<dbReference type="EMBL" id="JAVDRF010000001">
    <property type="protein sequence ID" value="MDR6534486.1"/>
    <property type="molecule type" value="Genomic_DNA"/>
</dbReference>
<evidence type="ECO:0000256" key="1">
    <source>
        <dbReference type="SAM" id="MobiDB-lite"/>
    </source>
</evidence>
<protein>
    <submittedName>
        <fullName evidence="2">Uncharacterized protein</fullName>
    </submittedName>
</protein>
<keyword evidence="3" id="KW-1185">Reference proteome</keyword>
<name>A0ABU1N7R6_9BURK</name>
<organism evidence="2 3">
    <name type="scientific">Variovorax soli</name>
    <dbReference type="NCBI Taxonomy" id="376815"/>
    <lineage>
        <taxon>Bacteria</taxon>
        <taxon>Pseudomonadati</taxon>
        <taxon>Pseudomonadota</taxon>
        <taxon>Betaproteobacteria</taxon>
        <taxon>Burkholderiales</taxon>
        <taxon>Comamonadaceae</taxon>
        <taxon>Variovorax</taxon>
    </lineage>
</organism>
<dbReference type="Proteomes" id="UP001184230">
    <property type="component" value="Unassembled WGS sequence"/>
</dbReference>
<accession>A0ABU1N7R6</accession>
<dbReference type="RefSeq" id="WP_309897881.1">
    <property type="nucleotide sequence ID" value="NZ_JAVDRF010000001.1"/>
</dbReference>
<proteinExistence type="predicted"/>
<reference evidence="2 3" key="1">
    <citation type="submission" date="2023-07" db="EMBL/GenBank/DDBJ databases">
        <title>Sorghum-associated microbial communities from plants grown in Nebraska, USA.</title>
        <authorList>
            <person name="Schachtman D."/>
        </authorList>
    </citation>
    <scope>NUCLEOTIDE SEQUENCE [LARGE SCALE GENOMIC DNA]</scope>
    <source>
        <strain evidence="2 3">DS1781</strain>
    </source>
</reference>
<gene>
    <name evidence="2" type="ORF">J2739_000246</name>
</gene>
<feature type="compositionally biased region" description="Basic and acidic residues" evidence="1">
    <location>
        <begin position="1"/>
        <end position="32"/>
    </location>
</feature>
<feature type="region of interest" description="Disordered" evidence="1">
    <location>
        <begin position="1"/>
        <end position="74"/>
    </location>
</feature>
<sequence>MPRHDVPSRSDGRPARGGPHHERWRDEHPHGLDEEEEEKNAAPRIRPDAGPPVEEEQPQSPGAEPLHKTQQQQH</sequence>
<comment type="caution">
    <text evidence="2">The sequence shown here is derived from an EMBL/GenBank/DDBJ whole genome shotgun (WGS) entry which is preliminary data.</text>
</comment>
<evidence type="ECO:0000313" key="3">
    <source>
        <dbReference type="Proteomes" id="UP001184230"/>
    </source>
</evidence>
<evidence type="ECO:0000313" key="2">
    <source>
        <dbReference type="EMBL" id="MDR6534486.1"/>
    </source>
</evidence>